<gene>
    <name evidence="1" type="ORF">HDA42_003592</name>
</gene>
<proteinExistence type="predicted"/>
<dbReference type="RefSeq" id="WP_220512693.1">
    <property type="nucleotide sequence ID" value="NZ_CP046623.1"/>
</dbReference>
<comment type="caution">
    <text evidence="1">The sequence shown here is derived from an EMBL/GenBank/DDBJ whole genome shotgun (WGS) entry which is preliminary data.</text>
</comment>
<dbReference type="AlphaFoldDB" id="A0A7W3NPM5"/>
<name>A0A7W3NPM5_STRMR</name>
<keyword evidence="2" id="KW-1185">Reference proteome</keyword>
<dbReference type="Pfam" id="PF19450">
    <property type="entry name" value="DUF5988"/>
    <property type="match status" value="1"/>
</dbReference>
<evidence type="ECO:0000313" key="1">
    <source>
        <dbReference type="EMBL" id="MBA9054414.1"/>
    </source>
</evidence>
<accession>A0A7W3NPM5</accession>
<dbReference type="EMBL" id="JACJIJ010000002">
    <property type="protein sequence ID" value="MBA9054414.1"/>
    <property type="molecule type" value="Genomic_DNA"/>
</dbReference>
<dbReference type="GeneID" id="95083148"/>
<dbReference type="InterPro" id="IPR046030">
    <property type="entry name" value="DUF5988"/>
</dbReference>
<evidence type="ECO:0000313" key="2">
    <source>
        <dbReference type="Proteomes" id="UP000577386"/>
    </source>
</evidence>
<sequence length="71" mass="8260">MPNTTRVLLSGGPDWISIPTLWKVRSLEMDPKVKILCGNAYEHFEFSGSYSLHDGDRLPVYRWCRRTYVAE</sequence>
<organism evidence="1 2">
    <name type="scientific">Streptomyces murinus</name>
    <dbReference type="NCBI Taxonomy" id="33900"/>
    <lineage>
        <taxon>Bacteria</taxon>
        <taxon>Bacillati</taxon>
        <taxon>Actinomycetota</taxon>
        <taxon>Actinomycetes</taxon>
        <taxon>Kitasatosporales</taxon>
        <taxon>Streptomycetaceae</taxon>
        <taxon>Streptomyces</taxon>
    </lineage>
</organism>
<reference evidence="1 2" key="1">
    <citation type="submission" date="2020-08" db="EMBL/GenBank/DDBJ databases">
        <title>Sequencing the genomes of 1000 actinobacteria strains.</title>
        <authorList>
            <person name="Klenk H.-P."/>
        </authorList>
    </citation>
    <scope>NUCLEOTIDE SEQUENCE [LARGE SCALE GENOMIC DNA]</scope>
    <source>
        <strain evidence="1 2">DSM 41827</strain>
    </source>
</reference>
<protein>
    <submittedName>
        <fullName evidence="1">NMD protein affecting ribosome stability and mRNA decay</fullName>
    </submittedName>
</protein>
<dbReference type="Proteomes" id="UP000577386">
    <property type="component" value="Unassembled WGS sequence"/>
</dbReference>